<sequence length="133" mass="14542" precursor="true">MMTFSRIALVAVLIAGGALFPAAAQAPGLAMLDRLEPGAWELRPRDGGERQRICIGNGRDLIQLRHPDSNCSHYVVEDGTSEVTVQYTCRGSNYGRTSIRRENASLVQIESQGIARGLPFQFTAEARRVGNCH</sequence>
<dbReference type="AlphaFoldDB" id="A0A0G3XC18"/>
<evidence type="ECO:0000313" key="3">
    <source>
        <dbReference type="Proteomes" id="UP000037643"/>
    </source>
</evidence>
<name>A0A0G3XC18_9SPHN</name>
<dbReference type="STRING" id="543877.AM2010_2072"/>
<dbReference type="KEGG" id="amx:AM2010_2072"/>
<dbReference type="PATRIC" id="fig|543877.4.peg.2106"/>
<protein>
    <recommendedName>
        <fullName evidence="4">DUF3617 domain-containing protein</fullName>
    </recommendedName>
</protein>
<dbReference type="EMBL" id="CP011805">
    <property type="protein sequence ID" value="AKM08134.1"/>
    <property type="molecule type" value="Genomic_DNA"/>
</dbReference>
<evidence type="ECO:0000256" key="1">
    <source>
        <dbReference type="SAM" id="SignalP"/>
    </source>
</evidence>
<gene>
    <name evidence="2" type="ORF">AM2010_2072</name>
</gene>
<accession>A0A0G3XC18</accession>
<organism evidence="2 3">
    <name type="scientific">Pelagerythrobacter marensis</name>
    <dbReference type="NCBI Taxonomy" id="543877"/>
    <lineage>
        <taxon>Bacteria</taxon>
        <taxon>Pseudomonadati</taxon>
        <taxon>Pseudomonadota</taxon>
        <taxon>Alphaproteobacteria</taxon>
        <taxon>Sphingomonadales</taxon>
        <taxon>Erythrobacteraceae</taxon>
        <taxon>Pelagerythrobacter</taxon>
    </lineage>
</organism>
<feature type="chain" id="PRO_5002562411" description="DUF3617 domain-containing protein" evidence="1">
    <location>
        <begin position="27"/>
        <end position="133"/>
    </location>
</feature>
<reference evidence="2 3" key="1">
    <citation type="submission" date="2015-06" db="EMBL/GenBank/DDBJ databases">
        <authorList>
            <person name="Kim K.M."/>
        </authorList>
    </citation>
    <scope>NUCLEOTIDE SEQUENCE [LARGE SCALE GENOMIC DNA]</scope>
    <source>
        <strain evidence="2 3">KCTC 22370</strain>
    </source>
</reference>
<keyword evidence="1" id="KW-0732">Signal</keyword>
<evidence type="ECO:0000313" key="2">
    <source>
        <dbReference type="EMBL" id="AKM08134.1"/>
    </source>
</evidence>
<dbReference type="Proteomes" id="UP000037643">
    <property type="component" value="Chromosome"/>
</dbReference>
<keyword evidence="3" id="KW-1185">Reference proteome</keyword>
<feature type="signal peptide" evidence="1">
    <location>
        <begin position="1"/>
        <end position="26"/>
    </location>
</feature>
<evidence type="ECO:0008006" key="4">
    <source>
        <dbReference type="Google" id="ProtNLM"/>
    </source>
</evidence>
<proteinExistence type="predicted"/>